<keyword evidence="1" id="KW-0449">Lipoprotein</keyword>
<protein>
    <submittedName>
        <fullName evidence="1">Gliding motility lipoprotein GldH</fullName>
    </submittedName>
</protein>
<dbReference type="KEGG" id="lacs:H4075_01630"/>
<accession>A0A7G5XHH5</accession>
<dbReference type="PROSITE" id="PS51257">
    <property type="entry name" value="PROKAR_LIPOPROTEIN"/>
    <property type="match status" value="1"/>
</dbReference>
<name>A0A7G5XHH5_9BACT</name>
<proteinExistence type="predicted"/>
<gene>
    <name evidence="1" type="ORF">H4075_01630</name>
</gene>
<dbReference type="NCBIfam" id="TIGR03511">
    <property type="entry name" value="GldH_lipo"/>
    <property type="match status" value="1"/>
</dbReference>
<evidence type="ECO:0000313" key="2">
    <source>
        <dbReference type="Proteomes" id="UP000515344"/>
    </source>
</evidence>
<dbReference type="Pfam" id="PF14109">
    <property type="entry name" value="GldH_lipo"/>
    <property type="match status" value="1"/>
</dbReference>
<dbReference type="InterPro" id="IPR020018">
    <property type="entry name" value="Motility-assoc_lipoprot_GldH"/>
</dbReference>
<dbReference type="EMBL" id="CP060007">
    <property type="protein sequence ID" value="QNA44928.1"/>
    <property type="molecule type" value="Genomic_DNA"/>
</dbReference>
<keyword evidence="2" id="KW-1185">Reference proteome</keyword>
<organism evidence="1 2">
    <name type="scientific">Lacibacter sediminis</name>
    <dbReference type="NCBI Taxonomy" id="2760713"/>
    <lineage>
        <taxon>Bacteria</taxon>
        <taxon>Pseudomonadati</taxon>
        <taxon>Bacteroidota</taxon>
        <taxon>Chitinophagia</taxon>
        <taxon>Chitinophagales</taxon>
        <taxon>Chitinophagaceae</taxon>
        <taxon>Lacibacter</taxon>
    </lineage>
</organism>
<dbReference type="RefSeq" id="WP_182803537.1">
    <property type="nucleotide sequence ID" value="NZ_CP060007.1"/>
</dbReference>
<reference evidence="2" key="1">
    <citation type="submission" date="2020-08" db="EMBL/GenBank/DDBJ databases">
        <title>Lacibacter sp. S13-6-6 genome sequencing.</title>
        <authorList>
            <person name="Jin L."/>
        </authorList>
    </citation>
    <scope>NUCLEOTIDE SEQUENCE [LARGE SCALE GENOMIC DNA]</scope>
    <source>
        <strain evidence="2">S13-6-6</strain>
    </source>
</reference>
<sequence length="167" mass="19289">MKPLQRLHTLANSLLIGSTILSSVLLSSCSSIDAFEKNAEIPKHKWAYDFQPEVVFNITDTVSTYNVLVTLRHTDAYAYKNIWLFLSTRQPGDSTFQKERFELTLQDQEGKWIGTGMSDIWEVRYPLFNNIRFTKQGNYSIRLQQTMRDNPLLHVMNAGVRIEKAKS</sequence>
<dbReference type="AlphaFoldDB" id="A0A7G5XHH5"/>
<evidence type="ECO:0000313" key="1">
    <source>
        <dbReference type="EMBL" id="QNA44928.1"/>
    </source>
</evidence>
<dbReference type="Proteomes" id="UP000515344">
    <property type="component" value="Chromosome"/>
</dbReference>